<dbReference type="PROSITE" id="PS50231">
    <property type="entry name" value="RICIN_B_LECTIN"/>
    <property type="match status" value="1"/>
</dbReference>
<organism evidence="2">
    <name type="scientific">Streptomyces sp. NBC_01401</name>
    <dbReference type="NCBI Taxonomy" id="2903854"/>
    <lineage>
        <taxon>Bacteria</taxon>
        <taxon>Bacillati</taxon>
        <taxon>Actinomycetota</taxon>
        <taxon>Actinomycetes</taxon>
        <taxon>Kitasatosporales</taxon>
        <taxon>Streptomycetaceae</taxon>
        <taxon>Streptomyces</taxon>
    </lineage>
</organism>
<dbReference type="AlphaFoldDB" id="A0AAU3H8M4"/>
<dbReference type="Gene3D" id="2.80.10.50">
    <property type="match status" value="1"/>
</dbReference>
<sequence length="218" mass="23633">MECPEPDRGPGSPRTACSARSGGLFPKSSSLQIWPVRIDRTTIRRWAAAAAAILSVTVLTGSAQAASTAAPVPSGPVVITNDAHTNYLVPDDTVGNAGTFLQVYYRQVHPLPRTFQFEQVNGRPGIFRWKSARTGNCADARAGEPGGSVYLAACTTNKSQWWILSSTEESPARWVLSPFLNEDVAVTGLFGDDNYAPLRELPNPNSPTSSQMWHFTRQ</sequence>
<feature type="region of interest" description="Disordered" evidence="1">
    <location>
        <begin position="1"/>
        <end position="21"/>
    </location>
</feature>
<name>A0AAU3H8M4_9ACTN</name>
<dbReference type="InterPro" id="IPR035992">
    <property type="entry name" value="Ricin_B-like_lectins"/>
</dbReference>
<accession>A0AAU3H8M4</accession>
<dbReference type="EMBL" id="CP109535">
    <property type="protein sequence ID" value="WTZ00389.1"/>
    <property type="molecule type" value="Genomic_DNA"/>
</dbReference>
<gene>
    <name evidence="2" type="ORF">OG626_05530</name>
</gene>
<evidence type="ECO:0008006" key="3">
    <source>
        <dbReference type="Google" id="ProtNLM"/>
    </source>
</evidence>
<evidence type="ECO:0000313" key="2">
    <source>
        <dbReference type="EMBL" id="WTZ00389.1"/>
    </source>
</evidence>
<reference evidence="2" key="1">
    <citation type="submission" date="2022-10" db="EMBL/GenBank/DDBJ databases">
        <title>The complete genomes of actinobacterial strains from the NBC collection.</title>
        <authorList>
            <person name="Joergensen T.S."/>
            <person name="Alvarez Arevalo M."/>
            <person name="Sterndorff E.B."/>
            <person name="Faurdal D."/>
            <person name="Vuksanovic O."/>
            <person name="Mourched A.-S."/>
            <person name="Charusanti P."/>
            <person name="Shaw S."/>
            <person name="Blin K."/>
            <person name="Weber T."/>
        </authorList>
    </citation>
    <scope>NUCLEOTIDE SEQUENCE</scope>
    <source>
        <strain evidence="2">NBC_01401</strain>
    </source>
</reference>
<evidence type="ECO:0000256" key="1">
    <source>
        <dbReference type="SAM" id="MobiDB-lite"/>
    </source>
</evidence>
<protein>
    <recommendedName>
        <fullName evidence="3">Ricin B lectin domain-containing protein</fullName>
    </recommendedName>
</protein>
<dbReference type="SUPFAM" id="SSF50370">
    <property type="entry name" value="Ricin B-like lectins"/>
    <property type="match status" value="1"/>
</dbReference>
<proteinExistence type="predicted"/>